<evidence type="ECO:0000259" key="1">
    <source>
        <dbReference type="Pfam" id="PF00717"/>
    </source>
</evidence>
<dbReference type="InterPro" id="IPR039418">
    <property type="entry name" value="LexA-like"/>
</dbReference>
<dbReference type="Pfam" id="PF00717">
    <property type="entry name" value="Peptidase_S24"/>
    <property type="match status" value="1"/>
</dbReference>
<dbReference type="CDD" id="cd06529">
    <property type="entry name" value="S24_LexA-like"/>
    <property type="match status" value="1"/>
</dbReference>
<dbReference type="EMBL" id="RBTT01000453">
    <property type="protein sequence ID" value="RMU01418.1"/>
    <property type="molecule type" value="Genomic_DNA"/>
</dbReference>
<evidence type="ECO:0000313" key="3">
    <source>
        <dbReference type="Proteomes" id="UP000274212"/>
    </source>
</evidence>
<organism evidence="2 3">
    <name type="scientific">Pseudomonas syringae pv. coriandricola</name>
    <dbReference type="NCBI Taxonomy" id="264453"/>
    <lineage>
        <taxon>Bacteria</taxon>
        <taxon>Pseudomonadati</taxon>
        <taxon>Pseudomonadota</taxon>
        <taxon>Gammaproteobacteria</taxon>
        <taxon>Pseudomonadales</taxon>
        <taxon>Pseudomonadaceae</taxon>
        <taxon>Pseudomonas</taxon>
    </lineage>
</organism>
<accession>A0A3M5QY72</accession>
<evidence type="ECO:0000313" key="2">
    <source>
        <dbReference type="EMBL" id="RMU01418.1"/>
    </source>
</evidence>
<gene>
    <name evidence="2" type="ORF">ALP36_200108</name>
</gene>
<dbReference type="InterPro" id="IPR015927">
    <property type="entry name" value="Peptidase_S24_S26A/B/C"/>
</dbReference>
<feature type="domain" description="Peptidase S24/S26A/S26B/S26C" evidence="1">
    <location>
        <begin position="52"/>
        <end position="135"/>
    </location>
</feature>
<proteinExistence type="predicted"/>
<reference evidence="2 3" key="1">
    <citation type="submission" date="2018-08" db="EMBL/GenBank/DDBJ databases">
        <title>Recombination of ecologically and evolutionarily significant loci maintains genetic cohesion in the Pseudomonas syringae species complex.</title>
        <authorList>
            <person name="Dillon M."/>
            <person name="Thakur S."/>
            <person name="Almeida R.N.D."/>
            <person name="Weir B.S."/>
            <person name="Guttman D.S."/>
        </authorList>
    </citation>
    <scope>NUCLEOTIDE SEQUENCE [LARGE SCALE GENOMIC DNA]</scope>
    <source>
        <strain evidence="2 3">ICMP 9829</strain>
    </source>
</reference>
<name>A0A3M5QY72_9PSED</name>
<protein>
    <recommendedName>
        <fullName evidence="1">Peptidase S24/S26A/S26B/S26C domain-containing protein</fullName>
    </recommendedName>
</protein>
<sequence length="174" mass="19438">MIVSLVGQSCLILLDLHILYTHTVYAIAAMNRMKPPFRDSKPVPAVPNLCKTTGFSSPADDYYMHPLSLDDLANVGSPSVFFMRAADYGLNGHGVHTNDVLVVDKAKNPKSGSLIVAVIDADFRIMKYEIDKNGFGFFRSPVESEKPIYQEESDSYSEKQIWGVITHNLHEQIF</sequence>
<dbReference type="AlphaFoldDB" id="A0A3M5QY72"/>
<comment type="caution">
    <text evidence="2">The sequence shown here is derived from an EMBL/GenBank/DDBJ whole genome shotgun (WGS) entry which is preliminary data.</text>
</comment>
<dbReference type="SUPFAM" id="SSF51306">
    <property type="entry name" value="LexA/Signal peptidase"/>
    <property type="match status" value="1"/>
</dbReference>
<dbReference type="Proteomes" id="UP000274212">
    <property type="component" value="Unassembled WGS sequence"/>
</dbReference>
<dbReference type="Gene3D" id="2.10.109.10">
    <property type="entry name" value="Umud Fragment, subunit A"/>
    <property type="match status" value="1"/>
</dbReference>
<dbReference type="InterPro" id="IPR036286">
    <property type="entry name" value="LexA/Signal_pep-like_sf"/>
</dbReference>